<accession>A0ABZ2WTW5</accession>
<proteinExistence type="predicted"/>
<evidence type="ECO:0000313" key="1">
    <source>
        <dbReference type="EMBL" id="WZH44202.1"/>
    </source>
</evidence>
<name>A0ABZ2WTW5_9HYPO</name>
<keyword evidence="2" id="KW-1185">Reference proteome</keyword>
<organism evidence="1 2">
    <name type="scientific">Fusarium acuminatum</name>
    <dbReference type="NCBI Taxonomy" id="5515"/>
    <lineage>
        <taxon>Eukaryota</taxon>
        <taxon>Fungi</taxon>
        <taxon>Dikarya</taxon>
        <taxon>Ascomycota</taxon>
        <taxon>Pezizomycotina</taxon>
        <taxon>Sordariomycetes</taxon>
        <taxon>Hypocreomycetidae</taxon>
        <taxon>Hypocreales</taxon>
        <taxon>Nectriaceae</taxon>
        <taxon>Fusarium</taxon>
        <taxon>Fusarium tricinctum species complex</taxon>
    </lineage>
</organism>
<protein>
    <submittedName>
        <fullName evidence="1">Uncharacterized protein</fullName>
    </submittedName>
</protein>
<dbReference type="EMBL" id="CP151262">
    <property type="protein sequence ID" value="WZH44202.1"/>
    <property type="molecule type" value="Genomic_DNA"/>
</dbReference>
<sequence>MPDYVLQIRIQGQMALQQLSQQGFKICFASAIADEGFKVIASSMHLGSNVQFQWNDDFAIAASQSRFMNGVQFSAATDVASIRLGQSYNLTPDWRGGVGEGGPRDGLRFNNQADRASAIVYRNINGSRAPIYFSSQQLPRGAIQEIRPINRVAVWFQRDGQTGTMIDGPGDLSIEIDMSGRTSARVVLNDDMSWSLQ</sequence>
<gene>
    <name evidence="1" type="ORF">QYS62_005220</name>
</gene>
<dbReference type="Proteomes" id="UP001489902">
    <property type="component" value="Chromosome 3"/>
</dbReference>
<evidence type="ECO:0000313" key="2">
    <source>
        <dbReference type="Proteomes" id="UP001489902"/>
    </source>
</evidence>
<reference evidence="1 2" key="1">
    <citation type="submission" date="2024-04" db="EMBL/GenBank/DDBJ databases">
        <title>Complete genome sequence of Fusarium acuminatum.</title>
        <authorList>
            <person name="Lan B."/>
        </authorList>
    </citation>
    <scope>NUCLEOTIDE SEQUENCE [LARGE SCALE GENOMIC DNA]</scope>
    <source>
        <strain evidence="1">1A</strain>
    </source>
</reference>